<dbReference type="RefSeq" id="WP_310769782.1">
    <property type="nucleotide sequence ID" value="NZ_CP134050.1"/>
</dbReference>
<sequence length="278" mass="32238">MLASVVIPVRDAADQLLYTLFSLNLQLASFEDFEVIVLDNASSDGIGERLERFSAHYPLQVIRFRKRVPFHRLLGTGLAQAGGELIVLLSCNMIVPREFIGVHQQAHEHTKDLVLLGLGTRRIYSVYDPAFSPIQQLECREWLEQYPHIKRPHTHHQTVPLLEEGQIVSGLPFRIGMPCPEAEKRMAIRQKYGPRLEGHRAPWTLFTTQHVSLPRDTLVGIGGWRQLPRLEMERDMGKRLWRKGCRFQFADKLTLIKQERSIRKSRQQNLLRKNRRVQ</sequence>
<keyword evidence="2" id="KW-0808">Transferase</keyword>
<name>A0ABY9T764_BREBE</name>
<dbReference type="CDD" id="cd00761">
    <property type="entry name" value="Glyco_tranf_GTA_type"/>
    <property type="match status" value="1"/>
</dbReference>
<keyword evidence="3" id="KW-1185">Reference proteome</keyword>
<dbReference type="EMBL" id="CP134050">
    <property type="protein sequence ID" value="WNC15739.1"/>
    <property type="molecule type" value="Genomic_DNA"/>
</dbReference>
<organism evidence="2 3">
    <name type="scientific">Brevibacillus brevis</name>
    <name type="common">Bacillus brevis</name>
    <dbReference type="NCBI Taxonomy" id="1393"/>
    <lineage>
        <taxon>Bacteria</taxon>
        <taxon>Bacillati</taxon>
        <taxon>Bacillota</taxon>
        <taxon>Bacilli</taxon>
        <taxon>Bacillales</taxon>
        <taxon>Paenibacillaceae</taxon>
        <taxon>Brevibacillus</taxon>
    </lineage>
</organism>
<dbReference type="Gene3D" id="3.90.550.10">
    <property type="entry name" value="Spore Coat Polysaccharide Biosynthesis Protein SpsA, Chain A"/>
    <property type="match status" value="1"/>
</dbReference>
<evidence type="ECO:0000259" key="1">
    <source>
        <dbReference type="Pfam" id="PF00535"/>
    </source>
</evidence>
<keyword evidence="2" id="KW-0328">Glycosyltransferase</keyword>
<accession>A0ABY9T764</accession>
<dbReference type="GO" id="GO:0016757">
    <property type="term" value="F:glycosyltransferase activity"/>
    <property type="evidence" value="ECO:0007669"/>
    <property type="project" value="UniProtKB-KW"/>
</dbReference>
<dbReference type="PANTHER" id="PTHR43685:SF3">
    <property type="entry name" value="SLR2126 PROTEIN"/>
    <property type="match status" value="1"/>
</dbReference>
<gene>
    <name evidence="2" type="ORF">RGB73_05230</name>
</gene>
<dbReference type="InterPro" id="IPR050834">
    <property type="entry name" value="Glycosyltransf_2"/>
</dbReference>
<dbReference type="InterPro" id="IPR001173">
    <property type="entry name" value="Glyco_trans_2-like"/>
</dbReference>
<protein>
    <submittedName>
        <fullName evidence="2">Glycosyltransferase family A protein</fullName>
        <ecNumber evidence="2">2.4.-.-</ecNumber>
    </submittedName>
</protein>
<dbReference type="Pfam" id="PF00535">
    <property type="entry name" value="Glycos_transf_2"/>
    <property type="match status" value="1"/>
</dbReference>
<evidence type="ECO:0000313" key="3">
    <source>
        <dbReference type="Proteomes" id="UP001256827"/>
    </source>
</evidence>
<dbReference type="InterPro" id="IPR029044">
    <property type="entry name" value="Nucleotide-diphossugar_trans"/>
</dbReference>
<dbReference type="EC" id="2.4.-.-" evidence="2"/>
<evidence type="ECO:0000313" key="2">
    <source>
        <dbReference type="EMBL" id="WNC15739.1"/>
    </source>
</evidence>
<dbReference type="Proteomes" id="UP001256827">
    <property type="component" value="Chromosome"/>
</dbReference>
<reference evidence="2 3" key="1">
    <citation type="submission" date="2023-09" db="EMBL/GenBank/DDBJ databases">
        <title>Complete Genome and Methylome dissection of Bacillus brevis NEB573 original source of BbsI restriction endonuclease.</title>
        <authorList>
            <person name="Fomenkov A."/>
            <person name="Roberts R.D."/>
        </authorList>
    </citation>
    <scope>NUCLEOTIDE SEQUENCE [LARGE SCALE GENOMIC DNA]</scope>
    <source>
        <strain evidence="2 3">NEB573</strain>
    </source>
</reference>
<proteinExistence type="predicted"/>
<feature type="domain" description="Glycosyltransferase 2-like" evidence="1">
    <location>
        <begin position="4"/>
        <end position="117"/>
    </location>
</feature>
<dbReference type="PANTHER" id="PTHR43685">
    <property type="entry name" value="GLYCOSYLTRANSFERASE"/>
    <property type="match status" value="1"/>
</dbReference>
<dbReference type="SUPFAM" id="SSF53448">
    <property type="entry name" value="Nucleotide-diphospho-sugar transferases"/>
    <property type="match status" value="1"/>
</dbReference>